<dbReference type="PANTHER" id="PTHR42695:SF5">
    <property type="entry name" value="GLUTAMINE AMIDOTRANSFERASE YLR126C-RELATED"/>
    <property type="match status" value="1"/>
</dbReference>
<reference evidence="2 3" key="1">
    <citation type="submission" date="2016-10" db="EMBL/GenBank/DDBJ databases">
        <authorList>
            <person name="de Groot N.N."/>
        </authorList>
    </citation>
    <scope>NUCLEOTIDE SEQUENCE [LARGE SCALE GENOMIC DNA]</scope>
    <source>
        <strain evidence="2 3">DSM 17890</strain>
    </source>
</reference>
<dbReference type="PROSITE" id="PS51273">
    <property type="entry name" value="GATASE_TYPE_1"/>
    <property type="match status" value="1"/>
</dbReference>
<dbReference type="RefSeq" id="WP_092682221.1">
    <property type="nucleotide sequence ID" value="NZ_FNMZ01000004.1"/>
</dbReference>
<dbReference type="Gene3D" id="3.40.50.880">
    <property type="match status" value="1"/>
</dbReference>
<dbReference type="Proteomes" id="UP000199118">
    <property type="component" value="Unassembled WGS sequence"/>
</dbReference>
<dbReference type="Pfam" id="PF00117">
    <property type="entry name" value="GATase"/>
    <property type="match status" value="1"/>
</dbReference>
<proteinExistence type="predicted"/>
<gene>
    <name evidence="2" type="ORF">SAMN05444336_10454</name>
</gene>
<sequence>MRIGILETGFPPRDLQEAHGTYPQMFERLLAGHGLEFRAWPLLKDDFPEGPEEADGWLITGSRFGVYEDIPWIRRAEALVREIHAARLPLVGICFGHQLMAQALGGKVEQSGKGWGIGVQTYRDLEAGEDISIIASHQDQVVAQPPHTRVIAESAFCPLAGLAWTDGPSISWQPHPEMSAAFSRGLIEERIGTLYPEPVARAALDGLSKPIDSPAMGTRIARFFLDHAATAEA</sequence>
<dbReference type="GO" id="GO:0005829">
    <property type="term" value="C:cytosol"/>
    <property type="evidence" value="ECO:0007669"/>
    <property type="project" value="TreeGrafter"/>
</dbReference>
<dbReference type="AlphaFoldDB" id="A0A1H3A4J3"/>
<dbReference type="SUPFAM" id="SSF52317">
    <property type="entry name" value="Class I glutamine amidotransferase-like"/>
    <property type="match status" value="1"/>
</dbReference>
<feature type="domain" description="Glutamine amidotransferase" evidence="1">
    <location>
        <begin position="54"/>
        <end position="179"/>
    </location>
</feature>
<evidence type="ECO:0000313" key="2">
    <source>
        <dbReference type="EMBL" id="SDX24523.1"/>
    </source>
</evidence>
<organism evidence="2 3">
    <name type="scientific">Albimonas donghaensis</name>
    <dbReference type="NCBI Taxonomy" id="356660"/>
    <lineage>
        <taxon>Bacteria</taxon>
        <taxon>Pseudomonadati</taxon>
        <taxon>Pseudomonadota</taxon>
        <taxon>Alphaproteobacteria</taxon>
        <taxon>Rhodobacterales</taxon>
        <taxon>Paracoccaceae</taxon>
        <taxon>Albimonas</taxon>
    </lineage>
</organism>
<evidence type="ECO:0000313" key="3">
    <source>
        <dbReference type="Proteomes" id="UP000199118"/>
    </source>
</evidence>
<dbReference type="STRING" id="356660.SAMN05444336_10454"/>
<dbReference type="CDD" id="cd01741">
    <property type="entry name" value="GATase1_1"/>
    <property type="match status" value="1"/>
</dbReference>
<dbReference type="InterPro" id="IPR044992">
    <property type="entry name" value="ChyE-like"/>
</dbReference>
<dbReference type="OrthoDB" id="7365442at2"/>
<protein>
    <submittedName>
        <fullName evidence="2">GMP synthase (Glutamine-hydrolysing)</fullName>
    </submittedName>
</protein>
<accession>A0A1H3A4J3</accession>
<dbReference type="InterPro" id="IPR017926">
    <property type="entry name" value="GATASE"/>
</dbReference>
<evidence type="ECO:0000259" key="1">
    <source>
        <dbReference type="Pfam" id="PF00117"/>
    </source>
</evidence>
<name>A0A1H3A4J3_9RHOB</name>
<dbReference type="InterPro" id="IPR029062">
    <property type="entry name" value="Class_I_gatase-like"/>
</dbReference>
<keyword evidence="3" id="KW-1185">Reference proteome</keyword>
<dbReference type="EMBL" id="FNMZ01000004">
    <property type="protein sequence ID" value="SDX24523.1"/>
    <property type="molecule type" value="Genomic_DNA"/>
</dbReference>
<dbReference type="PANTHER" id="PTHR42695">
    <property type="entry name" value="GLUTAMINE AMIDOTRANSFERASE YLR126C-RELATED"/>
    <property type="match status" value="1"/>
</dbReference>